<evidence type="ECO:0000259" key="2">
    <source>
        <dbReference type="Pfam" id="PF18962"/>
    </source>
</evidence>
<evidence type="ECO:0000313" key="4">
    <source>
        <dbReference type="Proteomes" id="UP001600107"/>
    </source>
</evidence>
<protein>
    <submittedName>
        <fullName evidence="3">T9SS type A sorting domain-containing protein</fullName>
    </submittedName>
</protein>
<dbReference type="InterPro" id="IPR026444">
    <property type="entry name" value="Secre_tail"/>
</dbReference>
<sequence length="1009" mass="104239">MEKITLLTFFGVLSSKIKCWLSPKNTISRLGLQIPDLFFFSPQSQNVTLEKRLSYNSVSKSWTEGMFLNLRNFTTFISICFLFFFIPNTAQVFPGTAPVNIPAGSFQIEGDLQANTPLPAGKGDWLPLSGSTGTGGNVLSAAGAPVNALTTFHLTDLYNTSENNFSGGKKFNDNPNIWTWVNNNALAKCDINNALFHFTTAPYTDPITHLNSVHTWLIVAADRRSNSGNAYIDFELLQNTMTDNTNGTFSSAGPNNGRTKGDILLTLAITNGGGAAEFFVNKWDNPAGIYDYIDKTSSTPAGSVYASTNAGNVPVSFSAFGSNQYSSNLFVEAAIDLTALLGAIDPCTSLGVKTLFIKTKTSQSPTATIVDFINAKQVSLRIGLANASEDQSQCGNAFSVTGTATPSPGDGISSTSWSVVSGSASIASPSSATSNISVTSSPATLRYTVATTNGCSVYDDVVLTVKPAPGVPTVSVVNNCDGSSDLTASNYTGSLLWSNGATTASIHVTNAATYTVTQTATNGCASLSGSGTSAPKTTPGTPTVSVVNNCDGSSDLTASDYTGSLLWSNGATTASIHVTNAATYAVTQTVNGCVSTSGSGTSAPKTTPGTPTVSLVNNCDGSSDLRASNYTGSLLWSNGATTVSIHVTNAATYTVTQTATNGCTSLSGSGTSAPKTTPGTPTVSVVNNCDGSSDLTASNYTGSLLWSNGATTASIHVTNAATYTVTQTATNGCTSLSGSGTSAPKTTPGTPTVNVVNNCDGSSDLTASNYTGSLLWSNGATTASIHVTNAATYTVAQTATNGCTSLSGFGTSSPKMTPSTPLFIITQPSLCGASAGSIEICNPVPGYTYNLVGGSSFVAESGKPVIFIDLAAGSNPSITVTNTVGCTSAAANCSNGVINCSTSASTIAAKTTGTTAPIEVKNTTVGFDAYPVPFKDQLTIKYKFDYKSDVKIEVFNAQGMSVLSKTDTDSYLDKEVTLDLKASKRQEQVYIVKMTTDQGTFTKKVMSKK</sequence>
<reference evidence="3 4" key="1">
    <citation type="submission" date="2024-06" db="EMBL/GenBank/DDBJ databases">
        <title>Flavobacterium spp. isolated from glacier.</title>
        <authorList>
            <person name="Han D."/>
        </authorList>
    </citation>
    <scope>NUCLEOTIDE SEQUENCE [LARGE SCALE GENOMIC DNA]</scope>
    <source>
        <strain evidence="3 4">ZS1P70</strain>
    </source>
</reference>
<dbReference type="EMBL" id="JBHZPY010000005">
    <property type="protein sequence ID" value="MFE3871227.1"/>
    <property type="molecule type" value="Genomic_DNA"/>
</dbReference>
<keyword evidence="4" id="KW-1185">Reference proteome</keyword>
<dbReference type="RefSeq" id="WP_379851605.1">
    <property type="nucleotide sequence ID" value="NZ_JBHZPY010000005.1"/>
</dbReference>
<gene>
    <name evidence="3" type="ORF">ACFX5F_08310</name>
</gene>
<proteinExistence type="predicted"/>
<accession>A0ABW6I5J2</accession>
<dbReference type="NCBIfam" id="TIGR04183">
    <property type="entry name" value="Por_Secre_tail"/>
    <property type="match status" value="1"/>
</dbReference>
<evidence type="ECO:0000256" key="1">
    <source>
        <dbReference type="ARBA" id="ARBA00022729"/>
    </source>
</evidence>
<organism evidence="3 4">
    <name type="scientific">Flavobacterium zhoui</name>
    <dbReference type="NCBI Taxonomy" id="3230414"/>
    <lineage>
        <taxon>Bacteria</taxon>
        <taxon>Pseudomonadati</taxon>
        <taxon>Bacteroidota</taxon>
        <taxon>Flavobacteriia</taxon>
        <taxon>Flavobacteriales</taxon>
        <taxon>Flavobacteriaceae</taxon>
        <taxon>Flavobacterium</taxon>
    </lineage>
</organism>
<feature type="domain" description="Secretion system C-terminal sorting" evidence="2">
    <location>
        <begin position="930"/>
        <end position="1005"/>
    </location>
</feature>
<dbReference type="Pfam" id="PF18962">
    <property type="entry name" value="Por_Secre_tail"/>
    <property type="match status" value="1"/>
</dbReference>
<name>A0ABW6I5J2_9FLAO</name>
<evidence type="ECO:0000313" key="3">
    <source>
        <dbReference type="EMBL" id="MFE3871227.1"/>
    </source>
</evidence>
<comment type="caution">
    <text evidence="3">The sequence shown here is derived from an EMBL/GenBank/DDBJ whole genome shotgun (WGS) entry which is preliminary data.</text>
</comment>
<keyword evidence="1" id="KW-0732">Signal</keyword>
<dbReference type="Proteomes" id="UP001600107">
    <property type="component" value="Unassembled WGS sequence"/>
</dbReference>